<evidence type="ECO:0000313" key="5">
    <source>
        <dbReference type="Proteomes" id="UP000094197"/>
    </source>
</evidence>
<dbReference type="Proteomes" id="UP000094197">
    <property type="component" value="Chromosome 1"/>
</dbReference>
<evidence type="ECO:0000256" key="1">
    <source>
        <dbReference type="ARBA" id="ARBA00022679"/>
    </source>
</evidence>
<feature type="transmembrane region" description="Helical" evidence="3">
    <location>
        <begin position="12"/>
        <end position="30"/>
    </location>
</feature>
<evidence type="ECO:0000256" key="2">
    <source>
        <dbReference type="RuleBase" id="RU003750"/>
    </source>
</evidence>
<dbReference type="InterPro" id="IPR048254">
    <property type="entry name" value="CDP_ALCOHOL_P_TRANSF_CS"/>
</dbReference>
<feature type="transmembrane region" description="Helical" evidence="3">
    <location>
        <begin position="151"/>
        <end position="173"/>
    </location>
</feature>
<feature type="transmembrane region" description="Helical" evidence="3">
    <location>
        <begin position="126"/>
        <end position="145"/>
    </location>
</feature>
<gene>
    <name evidence="4" type="ORF">A0128_04145</name>
</gene>
<name>A0A1D7UU68_9LEPT</name>
<dbReference type="InterPro" id="IPR043130">
    <property type="entry name" value="CDP-OH_PTrfase_TM_dom"/>
</dbReference>
<reference evidence="4 5" key="1">
    <citation type="submission" date="2016-04" db="EMBL/GenBank/DDBJ databases">
        <title>Complete genome seqeunce of Leptospira alstonii serovar Room22.</title>
        <authorList>
            <person name="Nally J.E."/>
            <person name="Bayles D.O."/>
            <person name="Hurley D."/>
            <person name="Fanning S."/>
            <person name="McMahon B.J."/>
            <person name="Arent Z."/>
        </authorList>
    </citation>
    <scope>NUCLEOTIDE SEQUENCE [LARGE SCALE GENOMIC DNA]</scope>
    <source>
        <strain evidence="4 5">GWTS #1</strain>
    </source>
</reference>
<dbReference type="OrthoDB" id="9796672at2"/>
<sequence length="196" mass="22845">MSGRAWVKNIPNSITFSRVLLFPVLIYLTFREERFLFSWIFFIALLSDILDGLTARILKVQSAFGARVDSIADLLTFFSGIYGILIFEPSFVSDFLPWIIIVLSLYFAEMIYSLIKFSSISSFHTYASRIAAYALGILFMTLFWFGAWSPLLYLSFFLCSFAYVEEIVILFYLKELRPNVRGMYWVWKQNKNVLQS</sequence>
<dbReference type="EMBL" id="CP015217">
    <property type="protein sequence ID" value="AOP33119.1"/>
    <property type="molecule type" value="Genomic_DNA"/>
</dbReference>
<dbReference type="KEGG" id="laj:A0128_04145"/>
<accession>A0A1D7UU68</accession>
<dbReference type="InterPro" id="IPR000462">
    <property type="entry name" value="CDP-OH_P_trans"/>
</dbReference>
<proteinExistence type="inferred from homology"/>
<feature type="transmembrane region" description="Helical" evidence="3">
    <location>
        <begin position="36"/>
        <end position="58"/>
    </location>
</feature>
<evidence type="ECO:0000313" key="4">
    <source>
        <dbReference type="EMBL" id="AOP33119.1"/>
    </source>
</evidence>
<evidence type="ECO:0000256" key="3">
    <source>
        <dbReference type="SAM" id="Phobius"/>
    </source>
</evidence>
<dbReference type="GO" id="GO:0016020">
    <property type="term" value="C:membrane"/>
    <property type="evidence" value="ECO:0007669"/>
    <property type="project" value="InterPro"/>
</dbReference>
<dbReference type="Gene3D" id="1.20.120.1760">
    <property type="match status" value="1"/>
</dbReference>
<dbReference type="Pfam" id="PF01066">
    <property type="entry name" value="CDP-OH_P_transf"/>
    <property type="match status" value="1"/>
</dbReference>
<comment type="similarity">
    <text evidence="2">Belongs to the CDP-alcohol phosphatidyltransferase class-I family.</text>
</comment>
<dbReference type="PROSITE" id="PS00379">
    <property type="entry name" value="CDP_ALCOHOL_P_TRANSF"/>
    <property type="match status" value="1"/>
</dbReference>
<keyword evidence="3" id="KW-1133">Transmembrane helix</keyword>
<evidence type="ECO:0008006" key="6">
    <source>
        <dbReference type="Google" id="ProtNLM"/>
    </source>
</evidence>
<organism evidence="4 5">
    <name type="scientific">Leptospira tipperaryensis</name>
    <dbReference type="NCBI Taxonomy" id="2564040"/>
    <lineage>
        <taxon>Bacteria</taxon>
        <taxon>Pseudomonadati</taxon>
        <taxon>Spirochaetota</taxon>
        <taxon>Spirochaetia</taxon>
        <taxon>Leptospirales</taxon>
        <taxon>Leptospiraceae</taxon>
        <taxon>Leptospira</taxon>
    </lineage>
</organism>
<dbReference type="GO" id="GO:0016780">
    <property type="term" value="F:phosphotransferase activity, for other substituted phosphate groups"/>
    <property type="evidence" value="ECO:0007669"/>
    <property type="project" value="InterPro"/>
</dbReference>
<keyword evidence="1 2" id="KW-0808">Transferase</keyword>
<keyword evidence="5" id="KW-1185">Reference proteome</keyword>
<protein>
    <recommendedName>
        <fullName evidence="6">CDP-diacylglycerol--glycerol-3-phosphate 3-phosphatidyltransferase</fullName>
    </recommendedName>
</protein>
<feature type="transmembrane region" description="Helical" evidence="3">
    <location>
        <begin position="95"/>
        <end position="114"/>
    </location>
</feature>
<feature type="transmembrane region" description="Helical" evidence="3">
    <location>
        <begin position="70"/>
        <end position="89"/>
    </location>
</feature>
<dbReference type="GO" id="GO:0008654">
    <property type="term" value="P:phospholipid biosynthetic process"/>
    <property type="evidence" value="ECO:0007669"/>
    <property type="project" value="InterPro"/>
</dbReference>
<dbReference type="AlphaFoldDB" id="A0A1D7UU68"/>
<keyword evidence="3" id="KW-0812">Transmembrane</keyword>
<keyword evidence="3" id="KW-0472">Membrane</keyword>
<dbReference type="RefSeq" id="WP_069606360.1">
    <property type="nucleotide sequence ID" value="NZ_CP015217.1"/>
</dbReference>